<dbReference type="Pfam" id="PF10672">
    <property type="entry name" value="Methyltrans_SAM"/>
    <property type="match status" value="1"/>
</dbReference>
<dbReference type="GO" id="GO:0008168">
    <property type="term" value="F:methyltransferase activity"/>
    <property type="evidence" value="ECO:0007669"/>
    <property type="project" value="UniProtKB-KW"/>
</dbReference>
<keyword evidence="11" id="KW-1185">Reference proteome</keyword>
<dbReference type="GO" id="GO:0005737">
    <property type="term" value="C:cytoplasm"/>
    <property type="evidence" value="ECO:0007669"/>
    <property type="project" value="UniProtKB-SubCell"/>
</dbReference>
<keyword evidence="5" id="KW-0949">S-adenosyl-L-methionine</keyword>
<dbReference type="EMBL" id="CP036426">
    <property type="protein sequence ID" value="QDV37916.1"/>
    <property type="molecule type" value="Genomic_DNA"/>
</dbReference>
<dbReference type="InterPro" id="IPR019614">
    <property type="entry name" value="SAM-dep_methyl-trfase"/>
</dbReference>
<dbReference type="Gene3D" id="3.30.750.80">
    <property type="entry name" value="RNA methyltransferase domain (HRMD) like"/>
    <property type="match status" value="1"/>
</dbReference>
<evidence type="ECO:0000256" key="4">
    <source>
        <dbReference type="ARBA" id="ARBA00022679"/>
    </source>
</evidence>
<keyword evidence="2" id="KW-0963">Cytoplasm</keyword>
<reference evidence="10 11" key="1">
    <citation type="submission" date="2019-02" db="EMBL/GenBank/DDBJ databases">
        <title>Deep-cultivation of Planctomycetes and their phenomic and genomic characterization uncovers novel biology.</title>
        <authorList>
            <person name="Wiegand S."/>
            <person name="Jogler M."/>
            <person name="Boedeker C."/>
            <person name="Pinto D."/>
            <person name="Vollmers J."/>
            <person name="Rivas-Marin E."/>
            <person name="Kohn T."/>
            <person name="Peeters S.H."/>
            <person name="Heuer A."/>
            <person name="Rast P."/>
            <person name="Oberbeckmann S."/>
            <person name="Bunk B."/>
            <person name="Jeske O."/>
            <person name="Meyerdierks A."/>
            <person name="Storesund J.E."/>
            <person name="Kallscheuer N."/>
            <person name="Luecker S."/>
            <person name="Lage O.M."/>
            <person name="Pohl T."/>
            <person name="Merkel B.J."/>
            <person name="Hornburger P."/>
            <person name="Mueller R.-W."/>
            <person name="Bruemmer F."/>
            <person name="Labrenz M."/>
            <person name="Spormann A.M."/>
            <person name="Op den Camp H."/>
            <person name="Overmann J."/>
            <person name="Amann R."/>
            <person name="Jetten M.S.M."/>
            <person name="Mascher T."/>
            <person name="Medema M.H."/>
            <person name="Devos D.P."/>
            <person name="Kaster A.-K."/>
            <person name="Ovreas L."/>
            <person name="Rohde M."/>
            <person name="Galperin M.Y."/>
            <person name="Jogler C."/>
        </authorList>
    </citation>
    <scope>NUCLEOTIDE SEQUENCE [LARGE SCALE GENOMIC DNA]</scope>
    <source>
        <strain evidence="10 11">ElP</strain>
    </source>
</reference>
<gene>
    <name evidence="10" type="primary">rlmI</name>
    <name evidence="10" type="ORF">ElP_58630</name>
</gene>
<feature type="region of interest" description="Disordered" evidence="7">
    <location>
        <begin position="1"/>
        <end position="23"/>
    </location>
</feature>
<dbReference type="Gene3D" id="2.30.130.10">
    <property type="entry name" value="PUA domain"/>
    <property type="match status" value="1"/>
</dbReference>
<proteinExistence type="inferred from homology"/>
<evidence type="ECO:0000313" key="11">
    <source>
        <dbReference type="Proteomes" id="UP000317835"/>
    </source>
</evidence>
<evidence type="ECO:0000259" key="8">
    <source>
        <dbReference type="Pfam" id="PF10672"/>
    </source>
</evidence>
<name>A0A518HB23_9BACT</name>
<keyword evidence="4 10" id="KW-0808">Transferase</keyword>
<dbReference type="GO" id="GO:0032259">
    <property type="term" value="P:methylation"/>
    <property type="evidence" value="ECO:0007669"/>
    <property type="project" value="UniProtKB-KW"/>
</dbReference>
<dbReference type="GO" id="GO:0003723">
    <property type="term" value="F:RNA binding"/>
    <property type="evidence" value="ECO:0007669"/>
    <property type="project" value="InterPro"/>
</dbReference>
<comment type="subcellular location">
    <subcellularLocation>
        <location evidence="1">Cytoplasm</location>
    </subcellularLocation>
</comment>
<dbReference type="PANTHER" id="PTHR42873">
    <property type="entry name" value="RIBOSOMAL RNA LARGE SUBUNIT METHYLTRANSFERASE"/>
    <property type="match status" value="1"/>
</dbReference>
<dbReference type="CDD" id="cd02440">
    <property type="entry name" value="AdoMet_MTases"/>
    <property type="match status" value="1"/>
</dbReference>
<dbReference type="InterPro" id="IPR036974">
    <property type="entry name" value="PUA_sf"/>
</dbReference>
<dbReference type="InterPro" id="IPR015947">
    <property type="entry name" value="PUA-like_sf"/>
</dbReference>
<evidence type="ECO:0000256" key="7">
    <source>
        <dbReference type="SAM" id="MobiDB-lite"/>
    </source>
</evidence>
<dbReference type="AlphaFoldDB" id="A0A518HB23"/>
<keyword evidence="3 10" id="KW-0489">Methyltransferase</keyword>
<feature type="domain" description="S-adenosylmethionine-dependent methyltransferase" evidence="8">
    <location>
        <begin position="196"/>
        <end position="356"/>
    </location>
</feature>
<feature type="domain" description="RlmI-like PUA" evidence="9">
    <location>
        <begin position="34"/>
        <end position="85"/>
    </location>
</feature>
<dbReference type="KEGG" id="tpla:ElP_58630"/>
<dbReference type="InterPro" id="IPR041532">
    <property type="entry name" value="RlmI-like_PUA"/>
</dbReference>
<dbReference type="SUPFAM" id="SSF88697">
    <property type="entry name" value="PUA domain-like"/>
    <property type="match status" value="1"/>
</dbReference>
<evidence type="ECO:0000256" key="2">
    <source>
        <dbReference type="ARBA" id="ARBA00022490"/>
    </source>
</evidence>
<dbReference type="EC" id="2.1.1.191" evidence="10"/>
<feature type="compositionally biased region" description="Basic and acidic residues" evidence="7">
    <location>
        <begin position="1"/>
        <end position="18"/>
    </location>
</feature>
<dbReference type="Pfam" id="PF17785">
    <property type="entry name" value="PUA_3"/>
    <property type="match status" value="1"/>
</dbReference>
<protein>
    <submittedName>
        <fullName evidence="10">Ribosomal RNA large subunit methyltransferase I</fullName>
        <ecNumber evidence="10">2.1.1.191</ecNumber>
    </submittedName>
</protein>
<accession>A0A518HB23</accession>
<evidence type="ECO:0000256" key="1">
    <source>
        <dbReference type="ARBA" id="ARBA00004496"/>
    </source>
</evidence>
<dbReference type="PANTHER" id="PTHR42873:SF1">
    <property type="entry name" value="S-ADENOSYLMETHIONINE-DEPENDENT METHYLTRANSFERASE DOMAIN-CONTAINING PROTEIN"/>
    <property type="match status" value="1"/>
</dbReference>
<organism evidence="10 11">
    <name type="scientific">Tautonia plasticadhaerens</name>
    <dbReference type="NCBI Taxonomy" id="2527974"/>
    <lineage>
        <taxon>Bacteria</taxon>
        <taxon>Pseudomonadati</taxon>
        <taxon>Planctomycetota</taxon>
        <taxon>Planctomycetia</taxon>
        <taxon>Isosphaerales</taxon>
        <taxon>Isosphaeraceae</taxon>
        <taxon>Tautonia</taxon>
    </lineage>
</organism>
<dbReference type="CDD" id="cd11572">
    <property type="entry name" value="RlmI_M_like"/>
    <property type="match status" value="1"/>
</dbReference>
<evidence type="ECO:0000313" key="10">
    <source>
        <dbReference type="EMBL" id="QDV37916.1"/>
    </source>
</evidence>
<sequence length="419" mass="45748">MVERQERRAVEPPSRDLEPEATLPTVRVRSPGFHTFIFRKMVMGPEPGPRPNDGDLVRVIDRDGVPLGFGLYNSKSQIPVRLISRGQEPPGPGFWESRIDEAVELRRRTLGLDEAGDAYRLVHAEGDGLSGLIVDKFGDVLSAEVFSLGVYQRIGPLMARLLDRAGAAEYRVHVDHRIAQAEMFAGRPVATEGAPEKVEIREHGVRYRVRFEGGHKTGFFCDQRDNRRGLARFCEGREVLDVCCYSGGFGLSALVNGGAKEVTGVDLDEKAVAMAKENANLNQVRMKLVHSDAFNYMRQMGADARAFGVVALDPPKLIGSRLEMDEGRKKYLDLNTLALGLVEPGGLLLTCSCSGLLPAEEFLGIVRSAARRAGRSARVLATTGAGPDHPVGLEDPEGGYLKAAWLLVGERQGRPPAVE</sequence>
<evidence type="ECO:0000256" key="6">
    <source>
        <dbReference type="ARBA" id="ARBA00038091"/>
    </source>
</evidence>
<dbReference type="InterPro" id="IPR029063">
    <property type="entry name" value="SAM-dependent_MTases_sf"/>
</dbReference>
<evidence type="ECO:0000259" key="9">
    <source>
        <dbReference type="Pfam" id="PF17785"/>
    </source>
</evidence>
<dbReference type="Proteomes" id="UP000317835">
    <property type="component" value="Chromosome"/>
</dbReference>
<evidence type="ECO:0000256" key="3">
    <source>
        <dbReference type="ARBA" id="ARBA00022603"/>
    </source>
</evidence>
<comment type="similarity">
    <text evidence="6">Belongs to the methyltransferase superfamily. RlmI family.</text>
</comment>
<dbReference type="SUPFAM" id="SSF53335">
    <property type="entry name" value="S-adenosyl-L-methionine-dependent methyltransferases"/>
    <property type="match status" value="1"/>
</dbReference>
<evidence type="ECO:0000256" key="5">
    <source>
        <dbReference type="ARBA" id="ARBA00022691"/>
    </source>
</evidence>
<dbReference type="Gene3D" id="3.40.50.150">
    <property type="entry name" value="Vaccinia Virus protein VP39"/>
    <property type="match status" value="1"/>
</dbReference>